<organism evidence="3 4">
    <name type="scientific">Ruficoccus amylovorans</name>
    <dbReference type="NCBI Taxonomy" id="1804625"/>
    <lineage>
        <taxon>Bacteria</taxon>
        <taxon>Pseudomonadati</taxon>
        <taxon>Verrucomicrobiota</taxon>
        <taxon>Opitutia</taxon>
        <taxon>Puniceicoccales</taxon>
        <taxon>Cerasicoccaceae</taxon>
        <taxon>Ruficoccus</taxon>
    </lineage>
</organism>
<dbReference type="EMBL" id="JACHVB010000044">
    <property type="protein sequence ID" value="MBC2595612.1"/>
    <property type="molecule type" value="Genomic_DNA"/>
</dbReference>
<gene>
    <name evidence="3" type="ORF">H5P28_15195</name>
</gene>
<dbReference type="Pfam" id="PF00534">
    <property type="entry name" value="Glycos_transf_1"/>
    <property type="match status" value="1"/>
</dbReference>
<comment type="caution">
    <text evidence="3">The sequence shown here is derived from an EMBL/GenBank/DDBJ whole genome shotgun (WGS) entry which is preliminary data.</text>
</comment>
<protein>
    <submittedName>
        <fullName evidence="3">Glycosyltransferase</fullName>
    </submittedName>
</protein>
<dbReference type="RefSeq" id="WP_185676565.1">
    <property type="nucleotide sequence ID" value="NZ_JACHVB010000044.1"/>
</dbReference>
<dbReference type="SUPFAM" id="SSF53756">
    <property type="entry name" value="UDP-Glycosyltransferase/glycogen phosphorylase"/>
    <property type="match status" value="1"/>
</dbReference>
<dbReference type="Proteomes" id="UP000546464">
    <property type="component" value="Unassembled WGS sequence"/>
</dbReference>
<dbReference type="GO" id="GO:0016757">
    <property type="term" value="F:glycosyltransferase activity"/>
    <property type="evidence" value="ECO:0007669"/>
    <property type="project" value="InterPro"/>
</dbReference>
<reference evidence="3 4" key="1">
    <citation type="submission" date="2020-07" db="EMBL/GenBank/DDBJ databases">
        <authorList>
            <person name="Feng X."/>
        </authorList>
    </citation>
    <scope>NUCLEOTIDE SEQUENCE [LARGE SCALE GENOMIC DNA]</scope>
    <source>
        <strain evidence="3 4">JCM31066</strain>
    </source>
</reference>
<dbReference type="AlphaFoldDB" id="A0A842HGR6"/>
<keyword evidence="1 3" id="KW-0808">Transferase</keyword>
<dbReference type="PANTHER" id="PTHR46401">
    <property type="entry name" value="GLYCOSYLTRANSFERASE WBBK-RELATED"/>
    <property type="match status" value="1"/>
</dbReference>
<proteinExistence type="predicted"/>
<evidence type="ECO:0000313" key="4">
    <source>
        <dbReference type="Proteomes" id="UP000546464"/>
    </source>
</evidence>
<name>A0A842HGR6_9BACT</name>
<dbReference type="PANTHER" id="PTHR46401:SF2">
    <property type="entry name" value="GLYCOSYLTRANSFERASE WBBK-RELATED"/>
    <property type="match status" value="1"/>
</dbReference>
<evidence type="ECO:0000259" key="2">
    <source>
        <dbReference type="Pfam" id="PF00534"/>
    </source>
</evidence>
<evidence type="ECO:0000256" key="1">
    <source>
        <dbReference type="ARBA" id="ARBA00022679"/>
    </source>
</evidence>
<evidence type="ECO:0000313" key="3">
    <source>
        <dbReference type="EMBL" id="MBC2595612.1"/>
    </source>
</evidence>
<keyword evidence="4" id="KW-1185">Reference proteome</keyword>
<dbReference type="InterPro" id="IPR001296">
    <property type="entry name" value="Glyco_trans_1"/>
</dbReference>
<dbReference type="Gene3D" id="3.40.50.2000">
    <property type="entry name" value="Glycogen Phosphorylase B"/>
    <property type="match status" value="2"/>
</dbReference>
<feature type="domain" description="Glycosyl transferase family 1" evidence="2">
    <location>
        <begin position="184"/>
        <end position="355"/>
    </location>
</feature>
<dbReference type="GO" id="GO:0009103">
    <property type="term" value="P:lipopolysaccharide biosynthetic process"/>
    <property type="evidence" value="ECO:0007669"/>
    <property type="project" value="TreeGrafter"/>
</dbReference>
<accession>A0A842HGR6</accession>
<sequence>MSQPSPCFLNPESFPKLGGPYKSVRLFQKALGGTVVSPTSDREETMQTADQCNTKYIYTSQQHWLHGETKRNLEHLLSQASLVSCHQIFRGHNIVCRDIARRHKIPYWAVPHGSMDPWVFTYGRLQKQLWYNIFGKNYFKEARFIILATEREREKMSQRYNGDNMRVVYWPVEPLDITNREAHRQNFRQQLGIPPESRVLLYFGRYHSMKRPMETLHAFAQARLSENTHLVMAGIDYDVSQQQLLNHKESQQIRNAHILGPVYEEQKLRLLFGSDVYISLSIRENFNHTAAESMTAGLALILSPGNDLQYSFPQGNDFGWNLPSDSQETIIESLRMLDKSPIEKIHKKGEAARQWALDTLSVERFQEKLRSLYQQSLA</sequence>